<dbReference type="AlphaFoldDB" id="A0A1I7SBV2"/>
<keyword evidence="1" id="KW-1133">Transmembrane helix</keyword>
<feature type="transmembrane region" description="Helical" evidence="1">
    <location>
        <begin position="151"/>
        <end position="167"/>
    </location>
</feature>
<evidence type="ECO:0000313" key="3">
    <source>
        <dbReference type="Proteomes" id="UP000095284"/>
    </source>
</evidence>
<dbReference type="EMBL" id="CAJFCV020000004">
    <property type="protein sequence ID" value="CAG9113000.1"/>
    <property type="molecule type" value="Genomic_DNA"/>
</dbReference>
<sequence length="412" mass="46633">MIELSLRSFLSEFNGSKFVVFFCLLLFSLLCALKLDGTLDVNWIVIFGPIWFGEIIVLTGFFIGVVGFCAQPPSRYDNASRIDFVCMCLTTIQHLFLIAFAVLCVYKLEFAPNDKEFTWSLACLPLFIESIVAMVIAVWSVRNDRTFEFEMFFAINVVQFVFIAFKMDDTLRWNWVVVFVPTWVLFSLGVIGTLYSLLLSVFLTRSLHALQQHRRAQVYVSACHLILAVPLITFFVLLTARLDAFRWMAIPPPATAHHLATPAPQLIDLATTLMPLASQQLMNGPLVAPNLMPTPPPRIISATYPLDIQPEHLSFTMLSIPLYSALFLLILMTFGSPSGNSWWFGMRTPFCNFIFDAFPFLRQYANISYRIGVSDQQVARPNEDSGTAYSGPPRTLSTIRMTTHLWSIETPD</sequence>
<keyword evidence="1" id="KW-0812">Transmembrane</keyword>
<accession>A0A1I7SBV2</accession>
<keyword evidence="4" id="KW-1185">Reference proteome</keyword>
<reference evidence="5" key="1">
    <citation type="submission" date="2016-11" db="UniProtKB">
        <authorList>
            <consortium name="WormBaseParasite"/>
        </authorList>
    </citation>
    <scope>IDENTIFICATION</scope>
</reference>
<organism evidence="3 5">
    <name type="scientific">Bursaphelenchus xylophilus</name>
    <name type="common">Pinewood nematode worm</name>
    <name type="synonym">Aphelenchoides xylophilus</name>
    <dbReference type="NCBI Taxonomy" id="6326"/>
    <lineage>
        <taxon>Eukaryota</taxon>
        <taxon>Metazoa</taxon>
        <taxon>Ecdysozoa</taxon>
        <taxon>Nematoda</taxon>
        <taxon>Chromadorea</taxon>
        <taxon>Rhabditida</taxon>
        <taxon>Tylenchina</taxon>
        <taxon>Tylenchomorpha</taxon>
        <taxon>Aphelenchoidea</taxon>
        <taxon>Aphelenchoididae</taxon>
        <taxon>Bursaphelenchus</taxon>
    </lineage>
</organism>
<feature type="transmembrane region" description="Helical" evidence="1">
    <location>
        <begin position="313"/>
        <end position="334"/>
    </location>
</feature>
<dbReference type="Pfam" id="PF10269">
    <property type="entry name" value="Tmemb_185A"/>
    <property type="match status" value="1"/>
</dbReference>
<evidence type="ECO:0000313" key="2">
    <source>
        <dbReference type="EMBL" id="CAD5224239.1"/>
    </source>
</evidence>
<dbReference type="InterPro" id="IPR019396">
    <property type="entry name" value="TM_Fragile-X-F-assoc"/>
</dbReference>
<evidence type="ECO:0000256" key="1">
    <source>
        <dbReference type="SAM" id="Phobius"/>
    </source>
</evidence>
<dbReference type="PANTHER" id="PTHR13568">
    <property type="entry name" value="FAM11A, B PROTEIN"/>
    <property type="match status" value="1"/>
</dbReference>
<evidence type="ECO:0000313" key="4">
    <source>
        <dbReference type="Proteomes" id="UP000659654"/>
    </source>
</evidence>
<dbReference type="Proteomes" id="UP000095284">
    <property type="component" value="Unplaced"/>
</dbReference>
<feature type="transmembrane region" description="Helical" evidence="1">
    <location>
        <begin position="216"/>
        <end position="238"/>
    </location>
</feature>
<feature type="transmembrane region" description="Helical" evidence="1">
    <location>
        <begin position="44"/>
        <end position="70"/>
    </location>
</feature>
<dbReference type="PANTHER" id="PTHR13568:SF6">
    <property type="entry name" value="TRANSMEMBRANE PROTEIN 185A"/>
    <property type="match status" value="1"/>
</dbReference>
<keyword evidence="1" id="KW-0472">Membrane</keyword>
<reference evidence="2" key="2">
    <citation type="submission" date="2020-09" db="EMBL/GenBank/DDBJ databases">
        <authorList>
            <person name="Kikuchi T."/>
        </authorList>
    </citation>
    <scope>NUCLEOTIDE SEQUENCE</scope>
    <source>
        <strain evidence="2">Ka4C1</strain>
    </source>
</reference>
<dbReference type="Proteomes" id="UP000582659">
    <property type="component" value="Unassembled WGS sequence"/>
</dbReference>
<dbReference type="EMBL" id="CAJFDI010000004">
    <property type="protein sequence ID" value="CAD5224239.1"/>
    <property type="molecule type" value="Genomic_DNA"/>
</dbReference>
<dbReference type="Proteomes" id="UP000659654">
    <property type="component" value="Unassembled WGS sequence"/>
</dbReference>
<feature type="transmembrane region" description="Helical" evidence="1">
    <location>
        <begin position="82"/>
        <end position="106"/>
    </location>
</feature>
<gene>
    <name evidence="2" type="ORF">BXYJ_LOCUS7944</name>
</gene>
<dbReference type="OrthoDB" id="72976at2759"/>
<dbReference type="WBParaSite" id="BXY_1050100.1">
    <property type="protein sequence ID" value="BXY_1050100.1"/>
    <property type="gene ID" value="BXY_1050100"/>
</dbReference>
<proteinExistence type="predicted"/>
<feature type="transmembrane region" description="Helical" evidence="1">
    <location>
        <begin position="173"/>
        <end position="204"/>
    </location>
</feature>
<feature type="transmembrane region" description="Helical" evidence="1">
    <location>
        <begin position="118"/>
        <end position="139"/>
    </location>
</feature>
<protein>
    <submittedName>
        <fullName evidence="2">(pine wood nematode) hypothetical protein</fullName>
    </submittedName>
</protein>
<evidence type="ECO:0000313" key="5">
    <source>
        <dbReference type="WBParaSite" id="BXY_1050100.1"/>
    </source>
</evidence>
<dbReference type="eggNOG" id="KOG3879">
    <property type="taxonomic scope" value="Eukaryota"/>
</dbReference>
<name>A0A1I7SBV2_BURXY</name>